<dbReference type="PROSITE" id="PS50931">
    <property type="entry name" value="HTH_LYSR"/>
    <property type="match status" value="1"/>
</dbReference>
<dbReference type="InterPro" id="IPR000847">
    <property type="entry name" value="LysR_HTH_N"/>
</dbReference>
<dbReference type="CDD" id="cd08432">
    <property type="entry name" value="PBP2_GcdR_TrpI_HvrB_AmpR_like"/>
    <property type="match status" value="1"/>
</dbReference>
<evidence type="ECO:0000256" key="4">
    <source>
        <dbReference type="ARBA" id="ARBA00023163"/>
    </source>
</evidence>
<keyword evidence="4" id="KW-0804">Transcription</keyword>
<dbReference type="STRING" id="754436.JCM19237_4296"/>
<dbReference type="NCBIfam" id="NF007491">
    <property type="entry name" value="PRK10086.1"/>
    <property type="match status" value="1"/>
</dbReference>
<dbReference type="InterPro" id="IPR005119">
    <property type="entry name" value="LysR_subst-bd"/>
</dbReference>
<dbReference type="GO" id="GO:0006351">
    <property type="term" value="P:DNA-templated transcription"/>
    <property type="evidence" value="ECO:0007669"/>
    <property type="project" value="TreeGrafter"/>
</dbReference>
<dbReference type="AlphaFoldDB" id="A0A090QP37"/>
<dbReference type="InterPro" id="IPR036390">
    <property type="entry name" value="WH_DNA-bd_sf"/>
</dbReference>
<dbReference type="SUPFAM" id="SSF53850">
    <property type="entry name" value="Periplasmic binding protein-like II"/>
    <property type="match status" value="1"/>
</dbReference>
<dbReference type="GO" id="GO:0003700">
    <property type="term" value="F:DNA-binding transcription factor activity"/>
    <property type="evidence" value="ECO:0007669"/>
    <property type="project" value="InterPro"/>
</dbReference>
<dbReference type="GO" id="GO:0043565">
    <property type="term" value="F:sequence-specific DNA binding"/>
    <property type="evidence" value="ECO:0007669"/>
    <property type="project" value="TreeGrafter"/>
</dbReference>
<gene>
    <name evidence="6" type="ORF">JCM19237_4296</name>
</gene>
<dbReference type="eggNOG" id="COG0583">
    <property type="taxonomic scope" value="Bacteria"/>
</dbReference>
<dbReference type="PANTHER" id="PTHR30537">
    <property type="entry name" value="HTH-TYPE TRANSCRIPTIONAL REGULATOR"/>
    <property type="match status" value="1"/>
</dbReference>
<feature type="domain" description="HTH lysR-type" evidence="5">
    <location>
        <begin position="36"/>
        <end position="91"/>
    </location>
</feature>
<evidence type="ECO:0000256" key="2">
    <source>
        <dbReference type="ARBA" id="ARBA00023015"/>
    </source>
</evidence>
<dbReference type="Pfam" id="PF00126">
    <property type="entry name" value="HTH_1"/>
    <property type="match status" value="1"/>
</dbReference>
<dbReference type="Pfam" id="PF03466">
    <property type="entry name" value="LysR_substrate"/>
    <property type="match status" value="1"/>
</dbReference>
<evidence type="ECO:0000256" key="1">
    <source>
        <dbReference type="ARBA" id="ARBA00009437"/>
    </source>
</evidence>
<dbReference type="Gene3D" id="1.10.10.10">
    <property type="entry name" value="Winged helix-like DNA-binding domain superfamily/Winged helix DNA-binding domain"/>
    <property type="match status" value="1"/>
</dbReference>
<keyword evidence="2" id="KW-0805">Transcription regulation</keyword>
<keyword evidence="3" id="KW-0238">DNA-binding</keyword>
<dbReference type="PANTHER" id="PTHR30537:SF32">
    <property type="entry name" value="HTH-TYPE TRANSCRIPTIONAL REGULATOR DSDC"/>
    <property type="match status" value="1"/>
</dbReference>
<proteinExistence type="inferred from homology"/>
<evidence type="ECO:0000313" key="7">
    <source>
        <dbReference type="Proteomes" id="UP000029227"/>
    </source>
</evidence>
<dbReference type="Proteomes" id="UP000029227">
    <property type="component" value="Unassembled WGS sequence"/>
</dbReference>
<evidence type="ECO:0000259" key="5">
    <source>
        <dbReference type="PROSITE" id="PS50931"/>
    </source>
</evidence>
<dbReference type="SUPFAM" id="SSF46785">
    <property type="entry name" value="Winged helix' DNA-binding domain"/>
    <property type="match status" value="1"/>
</dbReference>
<dbReference type="InterPro" id="IPR036388">
    <property type="entry name" value="WH-like_DNA-bd_sf"/>
</dbReference>
<evidence type="ECO:0000256" key="3">
    <source>
        <dbReference type="ARBA" id="ARBA00023125"/>
    </source>
</evidence>
<sequence>MQKSHRLRGGFLLYDNPIIYNLVRRMRLPRLTGSVLSGLHCFLIAADQMSFTRAAEMLCLTQSAVSHKIKNLEAALGVTLFIRQPRKLVLTEEGKRLKEVVAHNFGDIANELRDLKTQELSGDLNVSVPPTFAQRWLMPRLKSFIEKYPALRFHLRTRNELVDFQTESFDCAIYFGDGKYNGLHVVQLMDECMVPVCSHDYAIAHDLYGNPEKLISCLLLHDAAPWARAGRNDEWQYWAHQNDVALPEAGCTFDRADLALQAAERGIGVAIGRASFIAEQIASGRLVTPFPLAVPSPQHYYLVCRKDMADSPRIKAFIDWLVENGGVVAKS</sequence>
<comment type="similarity">
    <text evidence="1">Belongs to the LysR transcriptional regulatory family.</text>
</comment>
<dbReference type="EMBL" id="BBMN01000005">
    <property type="protein sequence ID" value="GAL04930.1"/>
    <property type="molecule type" value="Genomic_DNA"/>
</dbReference>
<evidence type="ECO:0000313" key="6">
    <source>
        <dbReference type="EMBL" id="GAL04930.1"/>
    </source>
</evidence>
<accession>A0A090QP37</accession>
<comment type="caution">
    <text evidence="6">The sequence shown here is derived from an EMBL/GenBank/DDBJ whole genome shotgun (WGS) entry which is preliminary data.</text>
</comment>
<protein>
    <submittedName>
        <fullName evidence="6">D-serine dehydratase transcriptional activator</fullName>
    </submittedName>
</protein>
<dbReference type="InterPro" id="IPR058163">
    <property type="entry name" value="LysR-type_TF_proteobact-type"/>
</dbReference>
<reference evidence="6 7" key="1">
    <citation type="journal article" date="2014" name="Genome Announc.">
        <title>Draft Genome Sequences of Two Vibrionaceae Species, Vibrio ponticus C121 and Photobacterium aphoticum C119, Isolated as Coral Reef Microbiota.</title>
        <authorList>
            <person name="Al-saari N."/>
            <person name="Meirelles P.M."/>
            <person name="Mino S."/>
            <person name="Suda W."/>
            <person name="Oshima K."/>
            <person name="Hattori M."/>
            <person name="Ohkuma M."/>
            <person name="Thompson F.L."/>
            <person name="Gomez-Gil B."/>
            <person name="Sawabe T."/>
            <person name="Sawabe T."/>
        </authorList>
    </citation>
    <scope>NUCLEOTIDE SEQUENCE [LARGE SCALE GENOMIC DNA]</scope>
    <source>
        <strain evidence="6 7">JCM 19237</strain>
    </source>
</reference>
<name>A0A090QP37_9GAMM</name>
<dbReference type="FunFam" id="1.10.10.10:FF:000001">
    <property type="entry name" value="LysR family transcriptional regulator"/>
    <property type="match status" value="1"/>
</dbReference>
<dbReference type="PRINTS" id="PR00039">
    <property type="entry name" value="HTHLYSR"/>
</dbReference>
<organism evidence="6 7">
    <name type="scientific">Photobacterium aphoticum</name>
    <dbReference type="NCBI Taxonomy" id="754436"/>
    <lineage>
        <taxon>Bacteria</taxon>
        <taxon>Pseudomonadati</taxon>
        <taxon>Pseudomonadota</taxon>
        <taxon>Gammaproteobacteria</taxon>
        <taxon>Vibrionales</taxon>
        <taxon>Vibrionaceae</taxon>
        <taxon>Photobacterium</taxon>
    </lineage>
</organism>
<dbReference type="Gene3D" id="3.40.190.10">
    <property type="entry name" value="Periplasmic binding protein-like II"/>
    <property type="match status" value="2"/>
</dbReference>